<feature type="region of interest" description="Disordered" evidence="1">
    <location>
        <begin position="51"/>
        <end position="70"/>
    </location>
</feature>
<protein>
    <submittedName>
        <fullName evidence="2">Uncharacterized protein</fullName>
    </submittedName>
</protein>
<reference evidence="2 3" key="1">
    <citation type="submission" date="2021-06" db="EMBL/GenBank/DDBJ databases">
        <authorList>
            <person name="Palmer J.M."/>
        </authorList>
    </citation>
    <scope>NUCLEOTIDE SEQUENCE [LARGE SCALE GENOMIC DNA]</scope>
    <source>
        <strain evidence="2 3">AS_MEX2019</strain>
        <tissue evidence="2">Muscle</tissue>
    </source>
</reference>
<gene>
    <name evidence="2" type="ORF">AMECASPLE_037092</name>
</gene>
<keyword evidence="3" id="KW-1185">Reference proteome</keyword>
<accession>A0ABV1A409</accession>
<comment type="caution">
    <text evidence="2">The sequence shown here is derived from an EMBL/GenBank/DDBJ whole genome shotgun (WGS) entry which is preliminary data.</text>
</comment>
<evidence type="ECO:0000313" key="2">
    <source>
        <dbReference type="EMBL" id="MEQ2312996.1"/>
    </source>
</evidence>
<sequence>MNSSKYHTGLTENLQVSAKKLRLKGDFIFHRHSDSKHFCIEVSTKPEENEIFGMVDPNPRTKSDRKCVGSPQKGLWTRDVLTIAEIRRTFGKQTEQISNLS</sequence>
<evidence type="ECO:0000313" key="3">
    <source>
        <dbReference type="Proteomes" id="UP001469553"/>
    </source>
</evidence>
<evidence type="ECO:0000256" key="1">
    <source>
        <dbReference type="SAM" id="MobiDB-lite"/>
    </source>
</evidence>
<dbReference type="Proteomes" id="UP001469553">
    <property type="component" value="Unassembled WGS sequence"/>
</dbReference>
<name>A0ABV1A409_9TELE</name>
<proteinExistence type="predicted"/>
<dbReference type="EMBL" id="JAHRIP010081353">
    <property type="protein sequence ID" value="MEQ2312996.1"/>
    <property type="molecule type" value="Genomic_DNA"/>
</dbReference>
<organism evidence="2 3">
    <name type="scientific">Ameca splendens</name>
    <dbReference type="NCBI Taxonomy" id="208324"/>
    <lineage>
        <taxon>Eukaryota</taxon>
        <taxon>Metazoa</taxon>
        <taxon>Chordata</taxon>
        <taxon>Craniata</taxon>
        <taxon>Vertebrata</taxon>
        <taxon>Euteleostomi</taxon>
        <taxon>Actinopterygii</taxon>
        <taxon>Neopterygii</taxon>
        <taxon>Teleostei</taxon>
        <taxon>Neoteleostei</taxon>
        <taxon>Acanthomorphata</taxon>
        <taxon>Ovalentaria</taxon>
        <taxon>Atherinomorphae</taxon>
        <taxon>Cyprinodontiformes</taxon>
        <taxon>Goodeidae</taxon>
        <taxon>Ameca</taxon>
    </lineage>
</organism>